<keyword evidence="10" id="KW-1185">Reference proteome</keyword>
<keyword evidence="6" id="KW-0106">Calcium</keyword>
<dbReference type="CDD" id="cd16030">
    <property type="entry name" value="iduronate-2-sulfatase"/>
    <property type="match status" value="1"/>
</dbReference>
<dbReference type="GO" id="GO:0046872">
    <property type="term" value="F:metal ion binding"/>
    <property type="evidence" value="ECO:0007669"/>
    <property type="project" value="UniProtKB-KW"/>
</dbReference>
<proteinExistence type="inferred from homology"/>
<evidence type="ECO:0000259" key="8">
    <source>
        <dbReference type="Pfam" id="PF00884"/>
    </source>
</evidence>
<dbReference type="Proteomes" id="UP001145087">
    <property type="component" value="Unassembled WGS sequence"/>
</dbReference>
<dbReference type="InterPro" id="IPR000917">
    <property type="entry name" value="Sulfatase_N"/>
</dbReference>
<comment type="cofactor">
    <cofactor evidence="1">
        <name>Ca(2+)</name>
        <dbReference type="ChEBI" id="CHEBI:29108"/>
    </cofactor>
</comment>
<dbReference type="InterPro" id="IPR017850">
    <property type="entry name" value="Alkaline_phosphatase_core_sf"/>
</dbReference>
<evidence type="ECO:0000256" key="2">
    <source>
        <dbReference type="ARBA" id="ARBA00008779"/>
    </source>
</evidence>
<keyword evidence="5" id="KW-0378">Hydrolase</keyword>
<dbReference type="EMBL" id="JAPOHD010000007">
    <property type="protein sequence ID" value="MCY1719365.1"/>
    <property type="molecule type" value="Genomic_DNA"/>
</dbReference>
<dbReference type="RefSeq" id="WP_343331703.1">
    <property type="nucleotide sequence ID" value="NZ_JAPOHD010000007.1"/>
</dbReference>
<sequence length="478" mass="55130">MMKKIAYFFCFIVSVIFAQAQEDDRPNILFIAVDDLRPELGCYGATHIKSPNIDKLASEGFVFNRSYCNIPVCGASRASLLSGIRPNRQRFLNFSCWQDEDVPGVVSLPMCFKNNGYHTISLGKIYHHIEDGKGSWSETPWHPTGDWEGWQAYVTEEAQKQIEPRKNGVGINGVSFESPEGPDHIYPDGMIAQETIRKLNDLKAANQPFFLAVGFLKPHLPFNAPKKYWDMYEHENIQLPDNMYKPKDAPNECMHSFGELRNYTDVPDKGPMDKEFMRKLIHGYYACVSYTDAQIGKVLDELERLELAENTIVILWGDHGWHLGEHNLWCKHCNFEKVLHTPLILRAPGKGKAKQTDALVEYVDIYPTLCELSGLEKPFHLQGRSMVPLLSDPDLPWKEEVYCRWITGETIVTKTHAFTEWFRDGEEKGYTRMLYNHETDPEENINIAELVENKDLVKKLQDKLYLHMRERNTLKIPK</sequence>
<feature type="domain" description="Sulfatase N-terminal" evidence="8">
    <location>
        <begin position="26"/>
        <end position="374"/>
    </location>
</feature>
<comment type="similarity">
    <text evidence="2">Belongs to the sulfatase family.</text>
</comment>
<evidence type="ECO:0000256" key="5">
    <source>
        <dbReference type="ARBA" id="ARBA00022801"/>
    </source>
</evidence>
<dbReference type="Gene3D" id="3.40.720.10">
    <property type="entry name" value="Alkaline Phosphatase, subunit A"/>
    <property type="match status" value="1"/>
</dbReference>
<dbReference type="GO" id="GO:0004423">
    <property type="term" value="F:iduronate-2-sulfatase activity"/>
    <property type="evidence" value="ECO:0007669"/>
    <property type="project" value="InterPro"/>
</dbReference>
<dbReference type="GO" id="GO:0005737">
    <property type="term" value="C:cytoplasm"/>
    <property type="evidence" value="ECO:0007669"/>
    <property type="project" value="TreeGrafter"/>
</dbReference>
<dbReference type="SUPFAM" id="SSF53649">
    <property type="entry name" value="Alkaline phosphatase-like"/>
    <property type="match status" value="1"/>
</dbReference>
<feature type="signal peptide" evidence="7">
    <location>
        <begin position="1"/>
        <end position="20"/>
    </location>
</feature>
<protein>
    <submittedName>
        <fullName evidence="9">Sulfatase</fullName>
    </submittedName>
</protein>
<evidence type="ECO:0000313" key="10">
    <source>
        <dbReference type="Proteomes" id="UP001145087"/>
    </source>
</evidence>
<evidence type="ECO:0000256" key="1">
    <source>
        <dbReference type="ARBA" id="ARBA00001913"/>
    </source>
</evidence>
<keyword evidence="3" id="KW-0479">Metal-binding</keyword>
<evidence type="ECO:0000256" key="4">
    <source>
        <dbReference type="ARBA" id="ARBA00022729"/>
    </source>
</evidence>
<name>A0A9X3F2L4_9BACT</name>
<evidence type="ECO:0000256" key="7">
    <source>
        <dbReference type="SAM" id="SignalP"/>
    </source>
</evidence>
<dbReference type="PANTHER" id="PTHR45953">
    <property type="entry name" value="IDURONATE 2-SULFATASE"/>
    <property type="match status" value="1"/>
</dbReference>
<feature type="chain" id="PRO_5040884707" evidence="7">
    <location>
        <begin position="21"/>
        <end position="478"/>
    </location>
</feature>
<dbReference type="AlphaFoldDB" id="A0A9X3F2L4"/>
<gene>
    <name evidence="9" type="ORF">OU798_03375</name>
</gene>
<comment type="caution">
    <text evidence="9">The sequence shown here is derived from an EMBL/GenBank/DDBJ whole genome shotgun (WGS) entry which is preliminary data.</text>
</comment>
<accession>A0A9X3F2L4</accession>
<dbReference type="InterPro" id="IPR035874">
    <property type="entry name" value="IDS"/>
</dbReference>
<evidence type="ECO:0000313" key="9">
    <source>
        <dbReference type="EMBL" id="MCY1719365.1"/>
    </source>
</evidence>
<dbReference type="Pfam" id="PF00884">
    <property type="entry name" value="Sulfatase"/>
    <property type="match status" value="1"/>
</dbReference>
<keyword evidence="4 7" id="KW-0732">Signal</keyword>
<organism evidence="9 10">
    <name type="scientific">Draconibacterium aestuarii</name>
    <dbReference type="NCBI Taxonomy" id="2998507"/>
    <lineage>
        <taxon>Bacteria</taxon>
        <taxon>Pseudomonadati</taxon>
        <taxon>Bacteroidota</taxon>
        <taxon>Bacteroidia</taxon>
        <taxon>Marinilabiliales</taxon>
        <taxon>Prolixibacteraceae</taxon>
        <taxon>Draconibacterium</taxon>
    </lineage>
</organism>
<evidence type="ECO:0000256" key="3">
    <source>
        <dbReference type="ARBA" id="ARBA00022723"/>
    </source>
</evidence>
<evidence type="ECO:0000256" key="6">
    <source>
        <dbReference type="ARBA" id="ARBA00022837"/>
    </source>
</evidence>
<reference evidence="9" key="1">
    <citation type="submission" date="2022-11" db="EMBL/GenBank/DDBJ databases">
        <title>Marilongibacter aestuarii gen. nov., sp. nov., isolated from tidal flat sediment.</title>
        <authorList>
            <person name="Jiayan W."/>
        </authorList>
    </citation>
    <scope>NUCLEOTIDE SEQUENCE</scope>
    <source>
        <strain evidence="9">Z1-6</strain>
    </source>
</reference>
<dbReference type="PANTHER" id="PTHR45953:SF1">
    <property type="entry name" value="IDURONATE 2-SULFATASE"/>
    <property type="match status" value="1"/>
</dbReference>